<organism evidence="1 2">
    <name type="scientific">Streptomyces spororaveus</name>
    <dbReference type="NCBI Taxonomy" id="284039"/>
    <lineage>
        <taxon>Bacteria</taxon>
        <taxon>Bacillati</taxon>
        <taxon>Actinomycetota</taxon>
        <taxon>Actinomycetes</taxon>
        <taxon>Kitasatosporales</taxon>
        <taxon>Streptomycetaceae</taxon>
        <taxon>Streptomyces</taxon>
    </lineage>
</organism>
<accession>A0ABQ3T362</accession>
<sequence>MPLRCDGSGPFVGSGASQLHLPAPGSDETVSGVAGAWHGAPPVIPECYWLRPRRTGTDAGSCWRVACSAQGQAPPRRGGCLSLFPVLRGSRPPPIFVTLTVRGFLVIVGLTK</sequence>
<evidence type="ECO:0000313" key="1">
    <source>
        <dbReference type="EMBL" id="GHI74824.1"/>
    </source>
</evidence>
<dbReference type="Proteomes" id="UP000608522">
    <property type="component" value="Unassembled WGS sequence"/>
</dbReference>
<proteinExistence type="predicted"/>
<dbReference type="EMBL" id="BNED01000003">
    <property type="protein sequence ID" value="GHI74824.1"/>
    <property type="molecule type" value="Genomic_DNA"/>
</dbReference>
<name>A0ABQ3T362_9ACTN</name>
<gene>
    <name evidence="1" type="ORF">Sspor_03850</name>
</gene>
<protein>
    <submittedName>
        <fullName evidence="1">Uncharacterized protein</fullName>
    </submittedName>
</protein>
<comment type="caution">
    <text evidence="1">The sequence shown here is derived from an EMBL/GenBank/DDBJ whole genome shotgun (WGS) entry which is preliminary data.</text>
</comment>
<evidence type="ECO:0000313" key="2">
    <source>
        <dbReference type="Proteomes" id="UP000608522"/>
    </source>
</evidence>
<reference evidence="2" key="1">
    <citation type="submission" date="2023-07" db="EMBL/GenBank/DDBJ databases">
        <title>Whole genome shotgun sequence of Streptomyces spororaveus NBRC 15456.</title>
        <authorList>
            <person name="Komaki H."/>
            <person name="Tamura T."/>
        </authorList>
    </citation>
    <scope>NUCLEOTIDE SEQUENCE [LARGE SCALE GENOMIC DNA]</scope>
    <source>
        <strain evidence="2">NBRC 15456</strain>
    </source>
</reference>
<keyword evidence="2" id="KW-1185">Reference proteome</keyword>